<accession>A0A433SD90</accession>
<proteinExistence type="predicted"/>
<dbReference type="Gene3D" id="1.10.10.2830">
    <property type="match status" value="1"/>
</dbReference>
<gene>
    <name evidence="2" type="primary">spo0C</name>
    <name evidence="2" type="ORF">CUZ56_01491</name>
</gene>
<dbReference type="SUPFAM" id="SSF110849">
    <property type="entry name" value="ParB/Sulfiredoxin"/>
    <property type="match status" value="1"/>
</dbReference>
<dbReference type="Pfam" id="PF02195">
    <property type="entry name" value="ParB_N"/>
    <property type="match status" value="1"/>
</dbReference>
<dbReference type="InterPro" id="IPR050336">
    <property type="entry name" value="Chromosome_partition/occlusion"/>
</dbReference>
<evidence type="ECO:0000259" key="1">
    <source>
        <dbReference type="SMART" id="SM00470"/>
    </source>
</evidence>
<dbReference type="Gene3D" id="3.90.1530.30">
    <property type="match status" value="1"/>
</dbReference>
<evidence type="ECO:0000313" key="3">
    <source>
        <dbReference type="Proteomes" id="UP000286947"/>
    </source>
</evidence>
<dbReference type="RefSeq" id="WP_126979719.1">
    <property type="nucleotide sequence ID" value="NZ_PQSP01000003.1"/>
</dbReference>
<evidence type="ECO:0000313" key="2">
    <source>
        <dbReference type="EMBL" id="RUS66701.1"/>
    </source>
</evidence>
<dbReference type="InterPro" id="IPR003115">
    <property type="entry name" value="ParB_N"/>
</dbReference>
<reference evidence="2 3" key="1">
    <citation type="submission" date="2018-01" db="EMBL/GenBank/DDBJ databases">
        <title>Saezia sanguinis gen. nov., sp. nov., in the order Burkholderiales isolated from human blood.</title>
        <authorList>
            <person name="Medina-Pascual M.J."/>
            <person name="Valdezate S."/>
            <person name="Monzon S."/>
            <person name="Cuesta I."/>
            <person name="Carrasco G."/>
            <person name="Villalon P."/>
            <person name="Saez-Nieto J.A."/>
        </authorList>
    </citation>
    <scope>NUCLEOTIDE SEQUENCE [LARGE SCALE GENOMIC DNA]</scope>
    <source>
        <strain evidence="2 3">CNM695-12</strain>
    </source>
</reference>
<sequence length="303" mass="34337">MNAPLTSRDQVELVSIAQIHILNPRSRSKKTHKELIEHIQKVGLKRPITVSRRNQSVQNNLKYDLVCGQGRLEAFLALQQTEIPAFVIDASEEDCLVMSLVENIARRQHRPIDLMKEIGRLRDRGHSDSHIAELIGVTASWVNTISGLLERGEEKLLAAVETGLIPISMATDIAKSSESEIQSLLADAYEQGFRGKKLITLRHLLESRAQKDKLIRVNSIGTGSQKKKKKMTAADFRRLFEQEAGRQQLMIKKATYTHDRVVFSIQALKELLSINSFMQLLKREQLSSMPKLIQTRLQQMKGI</sequence>
<dbReference type="CDD" id="cd16411">
    <property type="entry name" value="ParB_N_like"/>
    <property type="match status" value="1"/>
</dbReference>
<protein>
    <submittedName>
        <fullName evidence="2">Chromosome-partitioning protein Spo0J</fullName>
    </submittedName>
</protein>
<dbReference type="OrthoDB" id="248048at2"/>
<organism evidence="2 3">
    <name type="scientific">Saezia sanguinis</name>
    <dbReference type="NCBI Taxonomy" id="1965230"/>
    <lineage>
        <taxon>Bacteria</taxon>
        <taxon>Pseudomonadati</taxon>
        <taxon>Pseudomonadota</taxon>
        <taxon>Betaproteobacteria</taxon>
        <taxon>Burkholderiales</taxon>
        <taxon>Saeziaceae</taxon>
        <taxon>Saezia</taxon>
    </lineage>
</organism>
<dbReference type="PANTHER" id="PTHR33375:SF1">
    <property type="entry name" value="CHROMOSOME-PARTITIONING PROTEIN PARB-RELATED"/>
    <property type="match status" value="1"/>
</dbReference>
<keyword evidence="3" id="KW-1185">Reference proteome</keyword>
<dbReference type="PANTHER" id="PTHR33375">
    <property type="entry name" value="CHROMOSOME-PARTITIONING PROTEIN PARB-RELATED"/>
    <property type="match status" value="1"/>
</dbReference>
<comment type="caution">
    <text evidence="2">The sequence shown here is derived from an EMBL/GenBank/DDBJ whole genome shotgun (WGS) entry which is preliminary data.</text>
</comment>
<dbReference type="SMART" id="SM00470">
    <property type="entry name" value="ParB"/>
    <property type="match status" value="1"/>
</dbReference>
<name>A0A433SD90_9BURK</name>
<feature type="domain" description="ParB-like N-terminal" evidence="1">
    <location>
        <begin position="12"/>
        <end position="104"/>
    </location>
</feature>
<dbReference type="EMBL" id="PQSP01000003">
    <property type="protein sequence ID" value="RUS66701.1"/>
    <property type="molecule type" value="Genomic_DNA"/>
</dbReference>
<dbReference type="GO" id="GO:0005694">
    <property type="term" value="C:chromosome"/>
    <property type="evidence" value="ECO:0007669"/>
    <property type="project" value="TreeGrafter"/>
</dbReference>
<dbReference type="SUPFAM" id="SSF109709">
    <property type="entry name" value="KorB DNA-binding domain-like"/>
    <property type="match status" value="1"/>
</dbReference>
<dbReference type="Proteomes" id="UP000286947">
    <property type="component" value="Unassembled WGS sequence"/>
</dbReference>
<dbReference type="AlphaFoldDB" id="A0A433SD90"/>
<dbReference type="GO" id="GO:0007059">
    <property type="term" value="P:chromosome segregation"/>
    <property type="evidence" value="ECO:0007669"/>
    <property type="project" value="TreeGrafter"/>
</dbReference>
<dbReference type="InterPro" id="IPR036086">
    <property type="entry name" value="ParB/Sulfiredoxin_sf"/>
</dbReference>
<dbReference type="InterPro" id="IPR011111">
    <property type="entry name" value="Plasmid_RepB"/>
</dbReference>
<dbReference type="Pfam" id="PF07506">
    <property type="entry name" value="RepB"/>
    <property type="match status" value="1"/>
</dbReference>